<dbReference type="Pfam" id="PF00795">
    <property type="entry name" value="CN_hydrolase"/>
    <property type="match status" value="1"/>
</dbReference>
<dbReference type="InterPro" id="IPR000132">
    <property type="entry name" value="Nitrilase/CN_hydratase_CS"/>
</dbReference>
<dbReference type="InterPro" id="IPR003010">
    <property type="entry name" value="C-N_Hydrolase"/>
</dbReference>
<gene>
    <name evidence="3" type="ORF">J2S17_004055</name>
</gene>
<evidence type="ECO:0000313" key="3">
    <source>
        <dbReference type="EMBL" id="MDQ0272163.1"/>
    </source>
</evidence>
<dbReference type="PANTHER" id="PTHR46044:SF1">
    <property type="entry name" value="CN HYDROLASE DOMAIN-CONTAINING PROTEIN"/>
    <property type="match status" value="1"/>
</dbReference>
<feature type="domain" description="CN hydrolase" evidence="2">
    <location>
        <begin position="1"/>
        <end position="121"/>
    </location>
</feature>
<name>A0ABU0AP33_9BACI</name>
<keyword evidence="4" id="KW-1185">Reference proteome</keyword>
<proteinExistence type="inferred from homology"/>
<evidence type="ECO:0000313" key="4">
    <source>
        <dbReference type="Proteomes" id="UP001238088"/>
    </source>
</evidence>
<dbReference type="PROSITE" id="PS50263">
    <property type="entry name" value="CN_HYDROLASE"/>
    <property type="match status" value="1"/>
</dbReference>
<dbReference type="InterPro" id="IPR036526">
    <property type="entry name" value="C-N_Hydrolase_sf"/>
</dbReference>
<evidence type="ECO:0000256" key="1">
    <source>
        <dbReference type="ARBA" id="ARBA00008129"/>
    </source>
</evidence>
<accession>A0ABU0AP33</accession>
<dbReference type="SUPFAM" id="SSF56317">
    <property type="entry name" value="Carbon-nitrogen hydrolase"/>
    <property type="match status" value="1"/>
</dbReference>
<dbReference type="Gene3D" id="3.60.110.10">
    <property type="entry name" value="Carbon-nitrogen hydrolase"/>
    <property type="match status" value="1"/>
</dbReference>
<comment type="caution">
    <text evidence="3">The sequence shown here is derived from an EMBL/GenBank/DDBJ whole genome shotgun (WGS) entry which is preliminary data.</text>
</comment>
<dbReference type="EMBL" id="JAUSUB010000020">
    <property type="protein sequence ID" value="MDQ0272163.1"/>
    <property type="molecule type" value="Genomic_DNA"/>
</dbReference>
<organism evidence="3 4">
    <name type="scientific">Cytobacillus purgationiresistens</name>
    <dbReference type="NCBI Taxonomy" id="863449"/>
    <lineage>
        <taxon>Bacteria</taxon>
        <taxon>Bacillati</taxon>
        <taxon>Bacillota</taxon>
        <taxon>Bacilli</taxon>
        <taxon>Bacillales</taxon>
        <taxon>Bacillaceae</taxon>
        <taxon>Cytobacillus</taxon>
    </lineage>
</organism>
<dbReference type="Proteomes" id="UP001238088">
    <property type="component" value="Unassembled WGS sequence"/>
</dbReference>
<reference evidence="3 4" key="1">
    <citation type="submission" date="2023-07" db="EMBL/GenBank/DDBJ databases">
        <title>Genomic Encyclopedia of Type Strains, Phase IV (KMG-IV): sequencing the most valuable type-strain genomes for metagenomic binning, comparative biology and taxonomic classification.</title>
        <authorList>
            <person name="Goeker M."/>
        </authorList>
    </citation>
    <scope>NUCLEOTIDE SEQUENCE [LARGE SCALE GENOMIC DNA]</scope>
    <source>
        <strain evidence="3 4">DSM 23494</strain>
    </source>
</reference>
<sequence>MFDTPYGKIGALICWENYIPLARVAMYAQGVQLYIAPTADDRESWQSTIRHIAMEGRCFVLSSNQYVTKDMYLEDLACYDDLSSAPELMTSGGSAIVGPLGEYVAEPVWGKEEIIIADLDMKQIVRSQFDFDPVGHYSRPDVFKLNVNREMQQSIEWKTNLYLIQKLVSSSGGNRLSNYFVAVYMRKEESTVI</sequence>
<evidence type="ECO:0000259" key="2">
    <source>
        <dbReference type="PROSITE" id="PS50263"/>
    </source>
</evidence>
<protein>
    <submittedName>
        <fullName evidence="3">Amidohydrolase</fullName>
    </submittedName>
</protein>
<comment type="similarity">
    <text evidence="1">Belongs to the carbon-nitrogen hydrolase superfamily. Nitrilase family.</text>
</comment>
<dbReference type="PROSITE" id="PS00921">
    <property type="entry name" value="NITRIL_CHT_2"/>
    <property type="match status" value="1"/>
</dbReference>
<dbReference type="InterPro" id="IPR044149">
    <property type="entry name" value="Nitrilases_CHs"/>
</dbReference>
<dbReference type="PANTHER" id="PTHR46044">
    <property type="entry name" value="NITRILASE"/>
    <property type="match status" value="1"/>
</dbReference>